<organism evidence="2 3">
    <name type="scientific">Dendrothele bispora (strain CBS 962.96)</name>
    <dbReference type="NCBI Taxonomy" id="1314807"/>
    <lineage>
        <taxon>Eukaryota</taxon>
        <taxon>Fungi</taxon>
        <taxon>Dikarya</taxon>
        <taxon>Basidiomycota</taxon>
        <taxon>Agaricomycotina</taxon>
        <taxon>Agaricomycetes</taxon>
        <taxon>Agaricomycetidae</taxon>
        <taxon>Agaricales</taxon>
        <taxon>Agaricales incertae sedis</taxon>
        <taxon>Dendrothele</taxon>
    </lineage>
</organism>
<feature type="transmembrane region" description="Helical" evidence="1">
    <location>
        <begin position="20"/>
        <end position="40"/>
    </location>
</feature>
<keyword evidence="1" id="KW-1133">Transmembrane helix</keyword>
<keyword evidence="1" id="KW-0812">Transmembrane</keyword>
<evidence type="ECO:0000313" key="2">
    <source>
        <dbReference type="EMBL" id="THU99203.1"/>
    </source>
</evidence>
<dbReference type="EMBL" id="ML179123">
    <property type="protein sequence ID" value="THU99203.1"/>
    <property type="molecule type" value="Genomic_DNA"/>
</dbReference>
<reference evidence="2 3" key="1">
    <citation type="journal article" date="2019" name="Nat. Ecol. Evol.">
        <title>Megaphylogeny resolves global patterns of mushroom evolution.</title>
        <authorList>
            <person name="Varga T."/>
            <person name="Krizsan K."/>
            <person name="Foldi C."/>
            <person name="Dima B."/>
            <person name="Sanchez-Garcia M."/>
            <person name="Sanchez-Ramirez S."/>
            <person name="Szollosi G.J."/>
            <person name="Szarkandi J.G."/>
            <person name="Papp V."/>
            <person name="Albert L."/>
            <person name="Andreopoulos W."/>
            <person name="Angelini C."/>
            <person name="Antonin V."/>
            <person name="Barry K.W."/>
            <person name="Bougher N.L."/>
            <person name="Buchanan P."/>
            <person name="Buyck B."/>
            <person name="Bense V."/>
            <person name="Catcheside P."/>
            <person name="Chovatia M."/>
            <person name="Cooper J."/>
            <person name="Damon W."/>
            <person name="Desjardin D."/>
            <person name="Finy P."/>
            <person name="Geml J."/>
            <person name="Haridas S."/>
            <person name="Hughes K."/>
            <person name="Justo A."/>
            <person name="Karasinski D."/>
            <person name="Kautmanova I."/>
            <person name="Kiss B."/>
            <person name="Kocsube S."/>
            <person name="Kotiranta H."/>
            <person name="LaButti K.M."/>
            <person name="Lechner B.E."/>
            <person name="Liimatainen K."/>
            <person name="Lipzen A."/>
            <person name="Lukacs Z."/>
            <person name="Mihaltcheva S."/>
            <person name="Morgado L.N."/>
            <person name="Niskanen T."/>
            <person name="Noordeloos M.E."/>
            <person name="Ohm R.A."/>
            <person name="Ortiz-Santana B."/>
            <person name="Ovrebo C."/>
            <person name="Racz N."/>
            <person name="Riley R."/>
            <person name="Savchenko A."/>
            <person name="Shiryaev A."/>
            <person name="Soop K."/>
            <person name="Spirin V."/>
            <person name="Szebenyi C."/>
            <person name="Tomsovsky M."/>
            <person name="Tulloss R.E."/>
            <person name="Uehling J."/>
            <person name="Grigoriev I.V."/>
            <person name="Vagvolgyi C."/>
            <person name="Papp T."/>
            <person name="Martin F.M."/>
            <person name="Miettinen O."/>
            <person name="Hibbett D.S."/>
            <person name="Nagy L.G."/>
        </authorList>
    </citation>
    <scope>NUCLEOTIDE SEQUENCE [LARGE SCALE GENOMIC DNA]</scope>
    <source>
        <strain evidence="2 3">CBS 962.96</strain>
    </source>
</reference>
<feature type="non-terminal residue" evidence="2">
    <location>
        <position position="94"/>
    </location>
</feature>
<name>A0A4S8MB81_DENBC</name>
<evidence type="ECO:0000256" key="1">
    <source>
        <dbReference type="SAM" id="Phobius"/>
    </source>
</evidence>
<protein>
    <submittedName>
        <fullName evidence="2">Uncharacterized protein</fullName>
    </submittedName>
</protein>
<gene>
    <name evidence="2" type="ORF">K435DRAFT_564361</name>
</gene>
<feature type="non-terminal residue" evidence="2">
    <location>
        <position position="1"/>
    </location>
</feature>
<feature type="transmembrane region" description="Helical" evidence="1">
    <location>
        <begin position="73"/>
        <end position="93"/>
    </location>
</feature>
<accession>A0A4S8MB81</accession>
<sequence length="94" mass="10871">PAYEEPPVYTKKKEPITLAMYLFKFGFCAIPFWILGAFILQHHSSLPAAWLPEKTEAKHHTIIDHMRKTELKWAWRCLWALLIVTFFGVAAGVT</sequence>
<keyword evidence="3" id="KW-1185">Reference proteome</keyword>
<evidence type="ECO:0000313" key="3">
    <source>
        <dbReference type="Proteomes" id="UP000297245"/>
    </source>
</evidence>
<dbReference type="Proteomes" id="UP000297245">
    <property type="component" value="Unassembled WGS sequence"/>
</dbReference>
<proteinExistence type="predicted"/>
<dbReference type="AlphaFoldDB" id="A0A4S8MB81"/>
<dbReference type="OrthoDB" id="3358294at2759"/>
<keyword evidence="1" id="KW-0472">Membrane</keyword>